<sequence length="65" mass="6372">MSTSSKFAGFTLGLATVLGTAVVLGAAIGPTLDPYAGHDTHPAESALPDGSIIGHPPGDQPGHGH</sequence>
<dbReference type="Proteomes" id="UP001551658">
    <property type="component" value="Unassembled WGS sequence"/>
</dbReference>
<gene>
    <name evidence="2" type="ORF">AB0H72_03215</name>
</gene>
<keyword evidence="3" id="KW-1185">Reference proteome</keyword>
<proteinExistence type="predicted"/>
<evidence type="ECO:0000256" key="1">
    <source>
        <dbReference type="SAM" id="MobiDB-lite"/>
    </source>
</evidence>
<protein>
    <submittedName>
        <fullName evidence="2">Uncharacterized protein</fullName>
    </submittedName>
</protein>
<dbReference type="EMBL" id="JBFAIH010000001">
    <property type="protein sequence ID" value="MEV0361689.1"/>
    <property type="molecule type" value="Genomic_DNA"/>
</dbReference>
<accession>A0ABV3F1W3</accession>
<evidence type="ECO:0000313" key="2">
    <source>
        <dbReference type="EMBL" id="MEV0361689.1"/>
    </source>
</evidence>
<dbReference type="RefSeq" id="WP_357972883.1">
    <property type="nucleotide sequence ID" value="NZ_JBFAIH010000001.1"/>
</dbReference>
<organism evidence="2 3">
    <name type="scientific">Nocardia fusca</name>
    <dbReference type="NCBI Taxonomy" id="941183"/>
    <lineage>
        <taxon>Bacteria</taxon>
        <taxon>Bacillati</taxon>
        <taxon>Actinomycetota</taxon>
        <taxon>Actinomycetes</taxon>
        <taxon>Mycobacteriales</taxon>
        <taxon>Nocardiaceae</taxon>
        <taxon>Nocardia</taxon>
    </lineage>
</organism>
<reference evidence="2 3" key="1">
    <citation type="submission" date="2024-06" db="EMBL/GenBank/DDBJ databases">
        <title>The Natural Products Discovery Center: Release of the First 8490 Sequenced Strains for Exploring Actinobacteria Biosynthetic Diversity.</title>
        <authorList>
            <person name="Kalkreuter E."/>
            <person name="Kautsar S.A."/>
            <person name="Yang D."/>
            <person name="Bader C.D."/>
            <person name="Teijaro C.N."/>
            <person name="Fluegel L."/>
            <person name="Davis C.M."/>
            <person name="Simpson J.R."/>
            <person name="Lauterbach L."/>
            <person name="Steele A.D."/>
            <person name="Gui C."/>
            <person name="Meng S."/>
            <person name="Li G."/>
            <person name="Viehrig K."/>
            <person name="Ye F."/>
            <person name="Su P."/>
            <person name="Kiefer A.F."/>
            <person name="Nichols A."/>
            <person name="Cepeda A.J."/>
            <person name="Yan W."/>
            <person name="Fan B."/>
            <person name="Jiang Y."/>
            <person name="Adhikari A."/>
            <person name="Zheng C.-J."/>
            <person name="Schuster L."/>
            <person name="Cowan T.M."/>
            <person name="Smanski M.J."/>
            <person name="Chevrette M.G."/>
            <person name="De Carvalho L.P.S."/>
            <person name="Shen B."/>
        </authorList>
    </citation>
    <scope>NUCLEOTIDE SEQUENCE [LARGE SCALE GENOMIC DNA]</scope>
    <source>
        <strain evidence="2 3">NPDC050671</strain>
    </source>
</reference>
<comment type="caution">
    <text evidence="2">The sequence shown here is derived from an EMBL/GenBank/DDBJ whole genome shotgun (WGS) entry which is preliminary data.</text>
</comment>
<name>A0ABV3F1W3_9NOCA</name>
<feature type="region of interest" description="Disordered" evidence="1">
    <location>
        <begin position="33"/>
        <end position="65"/>
    </location>
</feature>
<evidence type="ECO:0000313" key="3">
    <source>
        <dbReference type="Proteomes" id="UP001551658"/>
    </source>
</evidence>